<name>A0AC35FF10_9BILA</name>
<protein>
    <submittedName>
        <fullName evidence="2">Serpin domain-containing protein</fullName>
    </submittedName>
</protein>
<proteinExistence type="predicted"/>
<sequence>MYNKEKKNEFYETNIRNFYNGNFQPTDFSNNQKATNEINAFVADATNNEKKDIIDMVEENALMILVNALYFERKWENPFTLHSGYSLFYSKPGVTKGVNRNS</sequence>
<organism evidence="1 2">
    <name type="scientific">Panagrolaimus sp. PS1159</name>
    <dbReference type="NCBI Taxonomy" id="55785"/>
    <lineage>
        <taxon>Eukaryota</taxon>
        <taxon>Metazoa</taxon>
        <taxon>Ecdysozoa</taxon>
        <taxon>Nematoda</taxon>
        <taxon>Chromadorea</taxon>
        <taxon>Rhabditida</taxon>
        <taxon>Tylenchina</taxon>
        <taxon>Panagrolaimomorpha</taxon>
        <taxon>Panagrolaimoidea</taxon>
        <taxon>Panagrolaimidae</taxon>
        <taxon>Panagrolaimus</taxon>
    </lineage>
</organism>
<evidence type="ECO:0000313" key="2">
    <source>
        <dbReference type="WBParaSite" id="PS1159_v2.g16198.t1"/>
    </source>
</evidence>
<dbReference type="Proteomes" id="UP000887580">
    <property type="component" value="Unplaced"/>
</dbReference>
<accession>A0AC35FF10</accession>
<evidence type="ECO:0000313" key="1">
    <source>
        <dbReference type="Proteomes" id="UP000887580"/>
    </source>
</evidence>
<dbReference type="WBParaSite" id="PS1159_v2.g16198.t1">
    <property type="protein sequence ID" value="PS1159_v2.g16198.t1"/>
    <property type="gene ID" value="PS1159_v2.g16198"/>
</dbReference>
<reference evidence="2" key="1">
    <citation type="submission" date="2022-11" db="UniProtKB">
        <authorList>
            <consortium name="WormBaseParasite"/>
        </authorList>
    </citation>
    <scope>IDENTIFICATION</scope>
</reference>